<protein>
    <recommendedName>
        <fullName evidence="3">ACT domain-containing protein</fullName>
    </recommendedName>
</protein>
<sequence length="120" mass="13376">MEASNQIPMQLKYDLNLRTQFTFIANDPTLACILKNIASNSVNISGFFLTKGRQKNNFVRFVAGTSESESNHGLRIVRETLQSLNISFQEETIIAISNIPAGIPGVFSTLFGSLWCKFRS</sequence>
<accession>A0ABT8E5D1</accession>
<evidence type="ECO:0008006" key="3">
    <source>
        <dbReference type="Google" id="ProtNLM"/>
    </source>
</evidence>
<dbReference type="EMBL" id="JAUHLN010000002">
    <property type="protein sequence ID" value="MDN4073084.1"/>
    <property type="molecule type" value="Genomic_DNA"/>
</dbReference>
<proteinExistence type="predicted"/>
<reference evidence="1" key="1">
    <citation type="submission" date="2023-06" db="EMBL/GenBank/DDBJ databases">
        <title>Draft Genome Sequences of Representative Paenibacillus Polymyxa, Bacillus cereus, Fictibacillus sp., and Brevibacillus agri Strains Isolated from Amazonian Dark Earth.</title>
        <authorList>
            <person name="Pellegrinetti T.A."/>
            <person name="Cunha I.C.M."/>
            <person name="Chaves M.G."/>
            <person name="Freitas A.S."/>
            <person name="Silva A.V.R."/>
            <person name="Tsai S.M."/>
            <person name="Mendes L.W."/>
        </authorList>
    </citation>
    <scope>NUCLEOTIDE SEQUENCE</scope>
    <source>
        <strain evidence="1">CENA-BCM004</strain>
    </source>
</reference>
<comment type="caution">
    <text evidence="1">The sequence shown here is derived from an EMBL/GenBank/DDBJ whole genome shotgun (WGS) entry which is preliminary data.</text>
</comment>
<evidence type="ECO:0000313" key="1">
    <source>
        <dbReference type="EMBL" id="MDN4073084.1"/>
    </source>
</evidence>
<organism evidence="1 2">
    <name type="scientific">Fictibacillus terranigra</name>
    <dbReference type="NCBI Taxonomy" id="3058424"/>
    <lineage>
        <taxon>Bacteria</taxon>
        <taxon>Bacillati</taxon>
        <taxon>Bacillota</taxon>
        <taxon>Bacilli</taxon>
        <taxon>Bacillales</taxon>
        <taxon>Fictibacillaceae</taxon>
        <taxon>Fictibacillus</taxon>
    </lineage>
</organism>
<name>A0ABT8E5D1_9BACL</name>
<evidence type="ECO:0000313" key="2">
    <source>
        <dbReference type="Proteomes" id="UP001168694"/>
    </source>
</evidence>
<dbReference type="RefSeq" id="WP_290399229.1">
    <property type="nucleotide sequence ID" value="NZ_JAUHLN010000002.1"/>
</dbReference>
<dbReference type="Proteomes" id="UP001168694">
    <property type="component" value="Unassembled WGS sequence"/>
</dbReference>
<gene>
    <name evidence="1" type="ORF">QYF49_08670</name>
</gene>
<keyword evidence="2" id="KW-1185">Reference proteome</keyword>